<feature type="transmembrane region" description="Helical" evidence="2">
    <location>
        <begin position="195"/>
        <end position="216"/>
    </location>
</feature>
<evidence type="ECO:0000313" key="4">
    <source>
        <dbReference type="Proteomes" id="UP000654075"/>
    </source>
</evidence>
<keyword evidence="4" id="KW-1185">Reference proteome</keyword>
<sequence length="236" mass="25219">MAPATGCMVAASRSRLVVGCSCDGSNSSWAESRCRGAGHRPLRLLVPSALLVLLATVSTCRRSHLSADEPRTAFLVPVKALPQKLNGGPLNLEPRRQLALRAVPEEADELSRLATEVKDDDGGELEARKETQKNVQKKEESKGGIEKKAEEDYRPLEDFYEGSDETVANTLLAVSLSVFLGGGSVLVIQGLDTDYFILVFLFVVVAFAFSLALGALKAITPAKEATKSQTADAGSE</sequence>
<keyword evidence="2" id="KW-0812">Transmembrane</keyword>
<keyword evidence="2" id="KW-0472">Membrane</keyword>
<reference evidence="3" key="1">
    <citation type="submission" date="2021-02" db="EMBL/GenBank/DDBJ databases">
        <authorList>
            <person name="Dougan E. K."/>
            <person name="Rhodes N."/>
            <person name="Thang M."/>
            <person name="Chan C."/>
        </authorList>
    </citation>
    <scope>NUCLEOTIDE SEQUENCE</scope>
</reference>
<name>A0A813GBA9_POLGL</name>
<evidence type="ECO:0000256" key="2">
    <source>
        <dbReference type="SAM" id="Phobius"/>
    </source>
</evidence>
<feature type="transmembrane region" description="Helical" evidence="2">
    <location>
        <begin position="170"/>
        <end position="189"/>
    </location>
</feature>
<keyword evidence="2" id="KW-1133">Transmembrane helix</keyword>
<accession>A0A813GBA9</accession>
<dbReference type="OrthoDB" id="489965at2759"/>
<feature type="region of interest" description="Disordered" evidence="1">
    <location>
        <begin position="111"/>
        <end position="148"/>
    </location>
</feature>
<evidence type="ECO:0008006" key="5">
    <source>
        <dbReference type="Google" id="ProtNLM"/>
    </source>
</evidence>
<dbReference type="AlphaFoldDB" id="A0A813GBA9"/>
<proteinExistence type="predicted"/>
<gene>
    <name evidence="3" type="ORF">PGLA1383_LOCUS40757</name>
</gene>
<organism evidence="3 4">
    <name type="scientific">Polarella glacialis</name>
    <name type="common">Dinoflagellate</name>
    <dbReference type="NCBI Taxonomy" id="89957"/>
    <lineage>
        <taxon>Eukaryota</taxon>
        <taxon>Sar</taxon>
        <taxon>Alveolata</taxon>
        <taxon>Dinophyceae</taxon>
        <taxon>Suessiales</taxon>
        <taxon>Suessiaceae</taxon>
        <taxon>Polarella</taxon>
    </lineage>
</organism>
<dbReference type="Proteomes" id="UP000654075">
    <property type="component" value="Unassembled WGS sequence"/>
</dbReference>
<protein>
    <recommendedName>
        <fullName evidence="5">Transmembrane protein</fullName>
    </recommendedName>
</protein>
<feature type="compositionally biased region" description="Basic and acidic residues" evidence="1">
    <location>
        <begin position="125"/>
        <end position="148"/>
    </location>
</feature>
<evidence type="ECO:0000256" key="1">
    <source>
        <dbReference type="SAM" id="MobiDB-lite"/>
    </source>
</evidence>
<dbReference type="EMBL" id="CAJNNV010028182">
    <property type="protein sequence ID" value="CAE8623492.1"/>
    <property type="molecule type" value="Genomic_DNA"/>
</dbReference>
<comment type="caution">
    <text evidence="3">The sequence shown here is derived from an EMBL/GenBank/DDBJ whole genome shotgun (WGS) entry which is preliminary data.</text>
</comment>
<evidence type="ECO:0000313" key="3">
    <source>
        <dbReference type="EMBL" id="CAE8623492.1"/>
    </source>
</evidence>